<dbReference type="InterPro" id="IPR013105">
    <property type="entry name" value="TPR_2"/>
</dbReference>
<reference evidence="5" key="1">
    <citation type="submission" date="2022-08" db="EMBL/GenBank/DDBJ databases">
        <title>Genomic Encyclopedia of Type Strains, Phase V (KMG-V): Genome sequencing to study the core and pangenomes of soil and plant-associated prokaryotes.</title>
        <authorList>
            <person name="Whitman W."/>
        </authorList>
    </citation>
    <scope>NUCLEOTIDE SEQUENCE</scope>
    <source>
        <strain evidence="5">SP2017</strain>
    </source>
</reference>
<feature type="signal peptide" evidence="4">
    <location>
        <begin position="1"/>
        <end position="28"/>
    </location>
</feature>
<comment type="caution">
    <text evidence="5">The sequence shown here is derived from an EMBL/GenBank/DDBJ whole genome shotgun (WGS) entry which is preliminary data.</text>
</comment>
<dbReference type="InterPro" id="IPR011990">
    <property type="entry name" value="TPR-like_helical_dom_sf"/>
</dbReference>
<feature type="repeat" description="TPR" evidence="3">
    <location>
        <begin position="229"/>
        <end position="262"/>
    </location>
</feature>
<evidence type="ECO:0000256" key="1">
    <source>
        <dbReference type="ARBA" id="ARBA00022737"/>
    </source>
</evidence>
<sequence>MLPTASLSRKTTLLLTASLLVFSLVACGSSVSTAPASSASSALESAATDSLLRQVKTQIREATNKGSLDSLKQARAWAKQATGGNRAALAHYYAALADYRMSNRLPEEDEARRERVIEDAIGHLKRATEINGTMADAWALLSGCYGQMMGMNPMQAMSLGPKANEAMKRAKEHGPDNPRVWIIDGTSDFYTPGMFGGDKEKALTKFEKAARLAEQGSPDDPLMPSWGHAEAHAWVGVAHMEAERYDPARTAFETALDLNPDYGWVEKVLLPKLEEKQS</sequence>
<keyword evidence="4" id="KW-0732">Signal</keyword>
<dbReference type="Pfam" id="PF07719">
    <property type="entry name" value="TPR_2"/>
    <property type="match status" value="1"/>
</dbReference>
<dbReference type="RefSeq" id="WP_259082244.1">
    <property type="nucleotide sequence ID" value="NZ_JANTZN010000001.1"/>
</dbReference>
<feature type="chain" id="PRO_5040816998" evidence="4">
    <location>
        <begin position="29"/>
        <end position="278"/>
    </location>
</feature>
<protein>
    <submittedName>
        <fullName evidence="5">Tetratricopeptide (TPR) repeat protein</fullName>
    </submittedName>
</protein>
<dbReference type="Gene3D" id="1.25.40.10">
    <property type="entry name" value="Tetratricopeptide repeat domain"/>
    <property type="match status" value="1"/>
</dbReference>
<dbReference type="InterPro" id="IPR019734">
    <property type="entry name" value="TPR_rpt"/>
</dbReference>
<accession>A0A9X2UAG8</accession>
<evidence type="ECO:0000256" key="2">
    <source>
        <dbReference type="ARBA" id="ARBA00022803"/>
    </source>
</evidence>
<evidence type="ECO:0000256" key="4">
    <source>
        <dbReference type="SAM" id="SignalP"/>
    </source>
</evidence>
<organism evidence="5 6">
    <name type="scientific">Salinibacter ruber</name>
    <dbReference type="NCBI Taxonomy" id="146919"/>
    <lineage>
        <taxon>Bacteria</taxon>
        <taxon>Pseudomonadati</taxon>
        <taxon>Rhodothermota</taxon>
        <taxon>Rhodothermia</taxon>
        <taxon>Rhodothermales</taxon>
        <taxon>Salinibacteraceae</taxon>
        <taxon>Salinibacter</taxon>
    </lineage>
</organism>
<dbReference type="PROSITE" id="PS50005">
    <property type="entry name" value="TPR"/>
    <property type="match status" value="1"/>
</dbReference>
<name>A0A9X2UAG8_9BACT</name>
<dbReference type="Proteomes" id="UP001155010">
    <property type="component" value="Unassembled WGS sequence"/>
</dbReference>
<evidence type="ECO:0000256" key="3">
    <source>
        <dbReference type="PROSITE-ProRule" id="PRU00339"/>
    </source>
</evidence>
<dbReference type="EMBL" id="JANUBB010000011">
    <property type="protein sequence ID" value="MCS3952723.1"/>
    <property type="molecule type" value="Genomic_DNA"/>
</dbReference>
<proteinExistence type="predicted"/>
<evidence type="ECO:0000313" key="5">
    <source>
        <dbReference type="EMBL" id="MCS3952723.1"/>
    </source>
</evidence>
<dbReference type="SUPFAM" id="SSF48452">
    <property type="entry name" value="TPR-like"/>
    <property type="match status" value="1"/>
</dbReference>
<evidence type="ECO:0000313" key="6">
    <source>
        <dbReference type="Proteomes" id="UP001155010"/>
    </source>
</evidence>
<keyword evidence="2 3" id="KW-0802">TPR repeat</keyword>
<dbReference type="AlphaFoldDB" id="A0A9X2UAG8"/>
<keyword evidence="1" id="KW-0677">Repeat</keyword>
<gene>
    <name evidence="5" type="ORF">GGP83_002696</name>
</gene>